<dbReference type="Proteomes" id="UP000746751">
    <property type="component" value="Unassembled WGS sequence"/>
</dbReference>
<reference evidence="2" key="2">
    <citation type="submission" date="2021-09" db="EMBL/GenBank/DDBJ databases">
        <authorList>
            <person name="Gilroy R."/>
        </authorList>
    </citation>
    <scope>NUCLEOTIDE SEQUENCE</scope>
    <source>
        <strain evidence="2">ChiGjej2B2-7701</strain>
    </source>
</reference>
<dbReference type="AlphaFoldDB" id="A0A921LRV1"/>
<feature type="domain" description="4Fe-4S ferredoxin-type" evidence="1">
    <location>
        <begin position="184"/>
        <end position="212"/>
    </location>
</feature>
<comment type="caution">
    <text evidence="2">The sequence shown here is derived from an EMBL/GenBank/DDBJ whole genome shotgun (WGS) entry which is preliminary data.</text>
</comment>
<reference evidence="2" key="1">
    <citation type="journal article" date="2021" name="PeerJ">
        <title>Extensive microbial diversity within the chicken gut microbiome revealed by metagenomics and culture.</title>
        <authorList>
            <person name="Gilroy R."/>
            <person name="Ravi A."/>
            <person name="Getino M."/>
            <person name="Pursley I."/>
            <person name="Horton D.L."/>
            <person name="Alikhan N.F."/>
            <person name="Baker D."/>
            <person name="Gharbi K."/>
            <person name="Hall N."/>
            <person name="Watson M."/>
            <person name="Adriaenssens E.M."/>
            <person name="Foster-Nyarko E."/>
            <person name="Jarju S."/>
            <person name="Secka A."/>
            <person name="Antonio M."/>
            <person name="Oren A."/>
            <person name="Chaudhuri R.R."/>
            <person name="La Ragione R."/>
            <person name="Hildebrand F."/>
            <person name="Pallen M.J."/>
        </authorList>
    </citation>
    <scope>NUCLEOTIDE SEQUENCE</scope>
    <source>
        <strain evidence="2">ChiGjej2B2-7701</strain>
    </source>
</reference>
<evidence type="ECO:0000313" key="2">
    <source>
        <dbReference type="EMBL" id="HJG31390.1"/>
    </source>
</evidence>
<dbReference type="SUPFAM" id="SSF54862">
    <property type="entry name" value="4Fe-4S ferredoxins"/>
    <property type="match status" value="1"/>
</dbReference>
<proteinExistence type="predicted"/>
<dbReference type="Gene3D" id="3.30.70.20">
    <property type="match status" value="1"/>
</dbReference>
<dbReference type="InterPro" id="IPR017896">
    <property type="entry name" value="4Fe4S_Fe-S-bd"/>
</dbReference>
<dbReference type="PROSITE" id="PS51379">
    <property type="entry name" value="4FE4S_FER_2"/>
    <property type="match status" value="2"/>
</dbReference>
<organism evidence="2 3">
    <name type="scientific">Collinsella ihumii</name>
    <dbReference type="NCBI Taxonomy" id="1720204"/>
    <lineage>
        <taxon>Bacteria</taxon>
        <taxon>Bacillati</taxon>
        <taxon>Actinomycetota</taxon>
        <taxon>Coriobacteriia</taxon>
        <taxon>Coriobacteriales</taxon>
        <taxon>Coriobacteriaceae</taxon>
        <taxon>Collinsella</taxon>
    </lineage>
</organism>
<evidence type="ECO:0000259" key="1">
    <source>
        <dbReference type="PROSITE" id="PS51379"/>
    </source>
</evidence>
<evidence type="ECO:0000313" key="3">
    <source>
        <dbReference type="Proteomes" id="UP000746751"/>
    </source>
</evidence>
<gene>
    <name evidence="2" type="ORF">K8U80_08360</name>
</gene>
<dbReference type="EMBL" id="DYVF01000049">
    <property type="protein sequence ID" value="HJG31390.1"/>
    <property type="molecule type" value="Genomic_DNA"/>
</dbReference>
<feature type="domain" description="4Fe-4S ferredoxin-type" evidence="1">
    <location>
        <begin position="213"/>
        <end position="242"/>
    </location>
</feature>
<sequence>MRNPQQGALCAGCPHRAAYVAIKEATRRIRGRVICGNIGCAAVGHVHPAAATCPGGMEKLLPRYIQDVPSGAPEEPAAPLCVHIVLDMDFAADDAAANLTGLAGEGTSTILAVMASSWDHLERAAIERLGAKTLEVGAEDAAVLDPFDIERTVEVLREQAATPGVHAAIFASPCAQLQRPAALEPVEVDRYMCVGCHRCFQITACPALAFKPPAYEVDADACAGCDLCCGFCPSQVIYTPRARLSIEERTAARYEAARQARG</sequence>
<protein>
    <recommendedName>
        <fullName evidence="1">4Fe-4S ferredoxin-type domain-containing protein</fullName>
    </recommendedName>
</protein>
<name>A0A921LRV1_9ACTN</name>
<accession>A0A921LRV1</accession>